<reference evidence="1 4" key="1">
    <citation type="submission" date="2019-10" db="EMBL/GenBank/DDBJ databases">
        <title>Comparative genomics of sulfur disproportionating microorganisms.</title>
        <authorList>
            <person name="Ward L.M."/>
            <person name="Bertran E."/>
            <person name="Johnston D."/>
        </authorList>
    </citation>
    <scope>NUCLEOTIDE SEQUENCE [LARGE SCALE GENOMIC DNA]</scope>
    <source>
        <strain evidence="1 4">DSM 3772</strain>
    </source>
</reference>
<dbReference type="RefSeq" id="WP_013774886.1">
    <property type="nucleotide sequence ID" value="NZ_CP045482.1"/>
</dbReference>
<dbReference type="GeneID" id="10599516"/>
<name>A0A650CVD7_ACIAM</name>
<dbReference type="Pfam" id="PF10061">
    <property type="entry name" value="DUF2299"/>
    <property type="match status" value="1"/>
</dbReference>
<dbReference type="InterPro" id="IPR018747">
    <property type="entry name" value="DUF2299"/>
</dbReference>
<dbReference type="AlphaFoldDB" id="A0A650CVD7"/>
<proteinExistence type="predicted"/>
<accession>A0A650CVD7</accession>
<dbReference type="CDD" id="cd17510">
    <property type="entry name" value="T3SC_YbjN-like_2"/>
    <property type="match status" value="1"/>
</dbReference>
<dbReference type="Gene3D" id="3.30.1460.10">
    <property type="match status" value="1"/>
</dbReference>
<evidence type="ECO:0000313" key="4">
    <source>
        <dbReference type="Proteomes" id="UP000474054"/>
    </source>
</evidence>
<reference evidence="2 3" key="2">
    <citation type="submission" date="2019-10" db="EMBL/GenBank/DDBJ databases">
        <title>Genome Sequences from Six Type Strain Members of the Archaeal Family Sulfolobaceae: Acidianus ambivalens, Acidianus infernus, Metallosphaera prunae, Stygiolobus azoricus, Sulfolobus metallicus, and Sulfurisphaera ohwakuensis.</title>
        <authorList>
            <person name="Counts J.A."/>
            <person name="Kelly R.M."/>
        </authorList>
    </citation>
    <scope>NUCLEOTIDE SEQUENCE [LARGE SCALE GENOMIC DNA]</scope>
    <source>
        <strain evidence="2 3">LEI 10</strain>
    </source>
</reference>
<protein>
    <submittedName>
        <fullName evidence="2">DUF2299 domain-containing protein</fullName>
    </submittedName>
</protein>
<evidence type="ECO:0000313" key="1">
    <source>
        <dbReference type="EMBL" id="MQL55595.1"/>
    </source>
</evidence>
<organism evidence="2 3">
    <name type="scientific">Acidianus ambivalens</name>
    <name type="common">Desulfurolobus ambivalens</name>
    <dbReference type="NCBI Taxonomy" id="2283"/>
    <lineage>
        <taxon>Archaea</taxon>
        <taxon>Thermoproteota</taxon>
        <taxon>Thermoprotei</taxon>
        <taxon>Sulfolobales</taxon>
        <taxon>Sulfolobaceae</taxon>
        <taxon>Acidianus</taxon>
    </lineage>
</organism>
<dbReference type="KEGG" id="aamb:D1866_07270"/>
<dbReference type="Proteomes" id="UP000474054">
    <property type="component" value="Unassembled WGS sequence"/>
</dbReference>
<sequence length="157" mass="17822">MDNEIKKWIQELGLMINVPPQAKEPFHVVMYPPQGGGPTLEVVRPPNQNLYIVIMGVGIHEIHQNALKEMKEDERRKFLNELKYDLLKMGVDIIFMPVGQEIPSAIQVSRVLLPDNLTANEFVNAVYIVRNAGLYIIFKFSDTFGTPQGKGGNIRYI</sequence>
<evidence type="ECO:0000313" key="3">
    <source>
        <dbReference type="Proteomes" id="UP000426328"/>
    </source>
</evidence>
<evidence type="ECO:0000313" key="2">
    <source>
        <dbReference type="EMBL" id="QGR21820.1"/>
    </source>
</evidence>
<dbReference type="Proteomes" id="UP000426328">
    <property type="component" value="Chromosome"/>
</dbReference>
<dbReference type="EMBL" id="WHYS01000002">
    <property type="protein sequence ID" value="MQL55595.1"/>
    <property type="molecule type" value="Genomic_DNA"/>
</dbReference>
<keyword evidence="3" id="KW-1185">Reference proteome</keyword>
<dbReference type="EMBL" id="CP045482">
    <property type="protein sequence ID" value="QGR21820.1"/>
    <property type="molecule type" value="Genomic_DNA"/>
</dbReference>
<dbReference type="GeneID" id="42779526"/>
<gene>
    <name evidence="2" type="ORF">D1866_07270</name>
    <name evidence="1" type="ORF">GFB69_07550</name>
</gene>